<dbReference type="EMBL" id="JALNMJ010000057">
    <property type="protein sequence ID" value="MCK7616265.1"/>
    <property type="molecule type" value="Genomic_DNA"/>
</dbReference>
<name>A0ABT0H3J0_9HYPH</name>
<gene>
    <name evidence="1" type="ORF">M0H32_29350</name>
</gene>
<sequence>MRYLSKKLLFVIAATFYTLNPTTTGFGLMWEQDKGETLHATIPSDRLVSDPNKNSARFASPGANNYPFQVSFPDASMTLGARVATISVVQKDVGGEVGSIIEFWRSGYDEEELEKILDTIAPGLSVFVTDRFRRPRNPWRLGEIQTECFPNQDCLPDNYEHYWLIKPLEGSSIGPVLVVGYGGLDVNTLYPIGRPPEDIYRPTTSIREATISAKLNDNDTYLVARLKKEVWSTPAELEKFIFELVKRLKRPE</sequence>
<evidence type="ECO:0000313" key="2">
    <source>
        <dbReference type="Proteomes" id="UP001431221"/>
    </source>
</evidence>
<accession>A0ABT0H3J0</accession>
<proteinExistence type="predicted"/>
<protein>
    <submittedName>
        <fullName evidence="1">Uncharacterized protein</fullName>
    </submittedName>
</protein>
<dbReference type="Proteomes" id="UP001431221">
    <property type="component" value="Unassembled WGS sequence"/>
</dbReference>
<evidence type="ECO:0000313" key="1">
    <source>
        <dbReference type="EMBL" id="MCK7616265.1"/>
    </source>
</evidence>
<dbReference type="RefSeq" id="WP_248160310.1">
    <property type="nucleotide sequence ID" value="NZ_JALNMJ010000057.1"/>
</dbReference>
<keyword evidence="2" id="KW-1185">Reference proteome</keyword>
<reference evidence="1" key="1">
    <citation type="submission" date="2022-04" db="EMBL/GenBank/DDBJ databases">
        <title>Roseibium sp. CAU 1639 isolated from mud.</title>
        <authorList>
            <person name="Kim W."/>
        </authorList>
    </citation>
    <scope>NUCLEOTIDE SEQUENCE</scope>
    <source>
        <strain evidence="1">CAU 1639</strain>
    </source>
</reference>
<comment type="caution">
    <text evidence="1">The sequence shown here is derived from an EMBL/GenBank/DDBJ whole genome shotgun (WGS) entry which is preliminary data.</text>
</comment>
<organism evidence="1 2">
    <name type="scientific">Roseibium sediminicola</name>
    <dbReference type="NCBI Taxonomy" id="2933272"/>
    <lineage>
        <taxon>Bacteria</taxon>
        <taxon>Pseudomonadati</taxon>
        <taxon>Pseudomonadota</taxon>
        <taxon>Alphaproteobacteria</taxon>
        <taxon>Hyphomicrobiales</taxon>
        <taxon>Stappiaceae</taxon>
        <taxon>Roseibium</taxon>
    </lineage>
</organism>